<evidence type="ECO:0008006" key="4">
    <source>
        <dbReference type="Google" id="ProtNLM"/>
    </source>
</evidence>
<keyword evidence="3" id="KW-1185">Reference proteome</keyword>
<gene>
    <name evidence="2" type="ORF">ODALV1_LOCUS15634</name>
</gene>
<dbReference type="SUPFAM" id="SSF52047">
    <property type="entry name" value="RNI-like"/>
    <property type="match status" value="1"/>
</dbReference>
<evidence type="ECO:0000313" key="3">
    <source>
        <dbReference type="Proteomes" id="UP001642540"/>
    </source>
</evidence>
<accession>A0ABP1QVM7</accession>
<sequence>MDLNGTSKEAEEDVSQRYVSPPVTPTIAPTSPPPHLSGETCWDNLPPEVQEMIVERLGNKPMLLDYRLVNSSWKATVDTILERQYLSAWTQWGPNEPDQDKITMRHYIYDYNELEDEDDDGNPTTGVILARAIIAGVPRLRPIWSHFAEHDRSENLIPDFDHHLPAVHNPKLGSPIPTNCLRIRFHDNIWPERDRFERSRRAEILADFVVRFDHCFSYLRALLLTDIEMSPSSLATILGKLTNLKALTLEDTVLHVEPGNQEENVVLPTHSNLSHLRIISTNSSASQLLLKAYYEQLISLETNCWVALFSKPYGNLKRLKLITDLKPDSQFPQGAENPFPTLKYLSVIIHDGHIFEWDELNRTIDALPRTLIKLYLDFEPRWKTEEVNIRQIASSGATFPYLKKLGIFLPAIPQHAEYLRYLILPKFPNLQEIYFINDSWRFRNATQGKSEDETELNDHREVIRRLNAAKIAKNVELMVLGLPFYTKVCPKLEYTDII</sequence>
<dbReference type="EMBL" id="CAXLJM020000048">
    <property type="protein sequence ID" value="CAL8112409.1"/>
    <property type="molecule type" value="Genomic_DNA"/>
</dbReference>
<protein>
    <recommendedName>
        <fullName evidence="4">F-box domain-containing protein</fullName>
    </recommendedName>
</protein>
<name>A0ABP1QVM7_9HEXA</name>
<comment type="caution">
    <text evidence="2">The sequence shown here is derived from an EMBL/GenBank/DDBJ whole genome shotgun (WGS) entry which is preliminary data.</text>
</comment>
<feature type="region of interest" description="Disordered" evidence="1">
    <location>
        <begin position="1"/>
        <end position="39"/>
    </location>
</feature>
<evidence type="ECO:0000313" key="2">
    <source>
        <dbReference type="EMBL" id="CAL8112409.1"/>
    </source>
</evidence>
<dbReference type="InterPro" id="IPR032675">
    <property type="entry name" value="LRR_dom_sf"/>
</dbReference>
<reference evidence="2 3" key="1">
    <citation type="submission" date="2024-08" db="EMBL/GenBank/DDBJ databases">
        <authorList>
            <person name="Cucini C."/>
            <person name="Frati F."/>
        </authorList>
    </citation>
    <scope>NUCLEOTIDE SEQUENCE [LARGE SCALE GENOMIC DNA]</scope>
</reference>
<evidence type="ECO:0000256" key="1">
    <source>
        <dbReference type="SAM" id="MobiDB-lite"/>
    </source>
</evidence>
<proteinExistence type="predicted"/>
<dbReference type="Gene3D" id="3.80.10.10">
    <property type="entry name" value="Ribonuclease Inhibitor"/>
    <property type="match status" value="1"/>
</dbReference>
<organism evidence="2 3">
    <name type="scientific">Orchesella dallaii</name>
    <dbReference type="NCBI Taxonomy" id="48710"/>
    <lineage>
        <taxon>Eukaryota</taxon>
        <taxon>Metazoa</taxon>
        <taxon>Ecdysozoa</taxon>
        <taxon>Arthropoda</taxon>
        <taxon>Hexapoda</taxon>
        <taxon>Collembola</taxon>
        <taxon>Entomobryomorpha</taxon>
        <taxon>Entomobryoidea</taxon>
        <taxon>Orchesellidae</taxon>
        <taxon>Orchesellinae</taxon>
        <taxon>Orchesella</taxon>
    </lineage>
</organism>
<dbReference type="Proteomes" id="UP001642540">
    <property type="component" value="Unassembled WGS sequence"/>
</dbReference>